<dbReference type="SUPFAM" id="SSF56645">
    <property type="entry name" value="Acyl-CoA dehydrogenase NM domain-like"/>
    <property type="match status" value="1"/>
</dbReference>
<comment type="similarity">
    <text evidence="2 5">Belongs to the acyl-CoA dehydrogenase family.</text>
</comment>
<dbReference type="InterPro" id="IPR009075">
    <property type="entry name" value="AcylCo_DH/oxidase_C"/>
</dbReference>
<dbReference type="EMBL" id="JBHSNS010000006">
    <property type="protein sequence ID" value="MFC5729902.1"/>
    <property type="molecule type" value="Genomic_DNA"/>
</dbReference>
<keyword evidence="4 5" id="KW-0274">FAD</keyword>
<dbReference type="InterPro" id="IPR013786">
    <property type="entry name" value="AcylCoA_DH/ox_N"/>
</dbReference>
<evidence type="ECO:0000256" key="4">
    <source>
        <dbReference type="ARBA" id="ARBA00022827"/>
    </source>
</evidence>
<accession>A0ABW0ZHT8</accession>
<dbReference type="PANTHER" id="PTHR43884:SF12">
    <property type="entry name" value="ISOVALERYL-COA DEHYDROGENASE, MITOCHONDRIAL-RELATED"/>
    <property type="match status" value="1"/>
</dbReference>
<reference evidence="10" key="1">
    <citation type="journal article" date="2019" name="Int. J. Syst. Evol. Microbiol.">
        <title>The Global Catalogue of Microorganisms (GCM) 10K type strain sequencing project: providing services to taxonomists for standard genome sequencing and annotation.</title>
        <authorList>
            <consortium name="The Broad Institute Genomics Platform"/>
            <consortium name="The Broad Institute Genome Sequencing Center for Infectious Disease"/>
            <person name="Wu L."/>
            <person name="Ma J."/>
        </authorList>
    </citation>
    <scope>NUCLEOTIDE SEQUENCE [LARGE SCALE GENOMIC DNA]</scope>
    <source>
        <strain evidence="10">YIM 94188</strain>
    </source>
</reference>
<evidence type="ECO:0000313" key="10">
    <source>
        <dbReference type="Proteomes" id="UP001596072"/>
    </source>
</evidence>
<dbReference type="Gene3D" id="2.40.110.10">
    <property type="entry name" value="Butyryl-CoA Dehydrogenase, subunit A, domain 2"/>
    <property type="match status" value="1"/>
</dbReference>
<evidence type="ECO:0000256" key="1">
    <source>
        <dbReference type="ARBA" id="ARBA00001974"/>
    </source>
</evidence>
<dbReference type="PROSITE" id="PS00073">
    <property type="entry name" value="ACYL_COA_DH_2"/>
    <property type="match status" value="1"/>
</dbReference>
<evidence type="ECO:0000313" key="9">
    <source>
        <dbReference type="EMBL" id="MFC5729902.1"/>
    </source>
</evidence>
<dbReference type="RefSeq" id="WP_136436973.1">
    <property type="nucleotide sequence ID" value="NZ_JBHSNS010000006.1"/>
</dbReference>
<comment type="cofactor">
    <cofactor evidence="1 5">
        <name>FAD</name>
        <dbReference type="ChEBI" id="CHEBI:57692"/>
    </cofactor>
</comment>
<keyword evidence="3 5" id="KW-0285">Flavoprotein</keyword>
<feature type="domain" description="Acyl-CoA dehydrogenase/oxidase N-terminal" evidence="8">
    <location>
        <begin position="98"/>
        <end position="208"/>
    </location>
</feature>
<dbReference type="Gene3D" id="1.20.140.10">
    <property type="entry name" value="Butyryl-CoA Dehydrogenase, subunit A, domain 3"/>
    <property type="match status" value="1"/>
</dbReference>
<dbReference type="InterPro" id="IPR006089">
    <property type="entry name" value="Acyl-CoA_DH_CS"/>
</dbReference>
<proteinExistence type="inferred from homology"/>
<feature type="domain" description="Acyl-CoA dehydrogenase/oxidase C-terminal" evidence="6">
    <location>
        <begin position="326"/>
        <end position="451"/>
    </location>
</feature>
<name>A0ABW0ZHT8_9ACTN</name>
<protein>
    <submittedName>
        <fullName evidence="9">Acyl-CoA dehydrogenase family protein</fullName>
        <ecNumber evidence="9">1.-.-.-</ecNumber>
    </submittedName>
</protein>
<dbReference type="InterPro" id="IPR009100">
    <property type="entry name" value="AcylCoA_DH/oxidase_NM_dom_sf"/>
</dbReference>
<dbReference type="InterPro" id="IPR037069">
    <property type="entry name" value="AcylCoA_DH/ox_N_sf"/>
</dbReference>
<feature type="domain" description="Acyl-CoA oxidase/dehydrogenase middle" evidence="7">
    <location>
        <begin position="216"/>
        <end position="305"/>
    </location>
</feature>
<dbReference type="InterPro" id="IPR046373">
    <property type="entry name" value="Acyl-CoA_Oxase/DH_mid-dom_sf"/>
</dbReference>
<dbReference type="EC" id="1.-.-.-" evidence="9"/>
<organism evidence="9 10">
    <name type="scientific">Nocardioides vastitatis</name>
    <dbReference type="NCBI Taxonomy" id="2568655"/>
    <lineage>
        <taxon>Bacteria</taxon>
        <taxon>Bacillati</taxon>
        <taxon>Actinomycetota</taxon>
        <taxon>Actinomycetes</taxon>
        <taxon>Propionibacteriales</taxon>
        <taxon>Nocardioidaceae</taxon>
        <taxon>Nocardioides</taxon>
    </lineage>
</organism>
<keyword evidence="10" id="KW-1185">Reference proteome</keyword>
<evidence type="ECO:0000259" key="7">
    <source>
        <dbReference type="Pfam" id="PF02770"/>
    </source>
</evidence>
<evidence type="ECO:0000256" key="5">
    <source>
        <dbReference type="RuleBase" id="RU362125"/>
    </source>
</evidence>
<dbReference type="Pfam" id="PF02771">
    <property type="entry name" value="Acyl-CoA_dh_N"/>
    <property type="match status" value="1"/>
</dbReference>
<dbReference type="Proteomes" id="UP001596072">
    <property type="component" value="Unassembled WGS sequence"/>
</dbReference>
<dbReference type="Pfam" id="PF00441">
    <property type="entry name" value="Acyl-CoA_dh_1"/>
    <property type="match status" value="1"/>
</dbReference>
<sequence>MSLISNLKPGGKFGVPSTESRDPIGFLVAGLNRLAQSDLIDKVGLRRQTEQVVFNVTRTGFKTMTNASRTFAKAGKKGQPGARPAKARSTGVFDLTPTEDEQMLVDLVGEFAEEVVRPAAAEADAACAAPEPLLKASLEIGLPILGLPESLGGVSEERSAMAGTLVAEALAKGDMGLAVATLAPGSVATAIGLWGTDQQQQTYLPAFTADAVPAAALALNEPTVLFDVLSPAATAVRSGDGYVLNGVKSLVARGDSAELFIVGASLDGKPVLFLVESSTEGLSIEGDPAMGVRAATMTKLLLEDVKVPGEAVLGETDGSTYTDCVRLSRLAWCALSLGTAQAVLDYVTPYVKEREAFGEPIAHRQSVAFMVANIAIELQAMRLLTYRAASRAAAGKDFSREVALARRICAEKGMQIGNDGVQLLGGHGFVKEHPVERWYRDLRAIGIMEGTVLV</sequence>
<evidence type="ECO:0000256" key="3">
    <source>
        <dbReference type="ARBA" id="ARBA00022630"/>
    </source>
</evidence>
<comment type="caution">
    <text evidence="9">The sequence shown here is derived from an EMBL/GenBank/DDBJ whole genome shotgun (WGS) entry which is preliminary data.</text>
</comment>
<dbReference type="PANTHER" id="PTHR43884">
    <property type="entry name" value="ACYL-COA DEHYDROGENASE"/>
    <property type="match status" value="1"/>
</dbReference>
<dbReference type="InterPro" id="IPR006091">
    <property type="entry name" value="Acyl-CoA_Oxase/DH_mid-dom"/>
</dbReference>
<dbReference type="Pfam" id="PF02770">
    <property type="entry name" value="Acyl-CoA_dh_M"/>
    <property type="match status" value="1"/>
</dbReference>
<evidence type="ECO:0000259" key="6">
    <source>
        <dbReference type="Pfam" id="PF00441"/>
    </source>
</evidence>
<keyword evidence="5 9" id="KW-0560">Oxidoreductase</keyword>
<dbReference type="SUPFAM" id="SSF47203">
    <property type="entry name" value="Acyl-CoA dehydrogenase C-terminal domain-like"/>
    <property type="match status" value="1"/>
</dbReference>
<gene>
    <name evidence="9" type="ORF">ACFPQB_13320</name>
</gene>
<dbReference type="InterPro" id="IPR036250">
    <property type="entry name" value="AcylCo_DH-like_C"/>
</dbReference>
<evidence type="ECO:0000256" key="2">
    <source>
        <dbReference type="ARBA" id="ARBA00009347"/>
    </source>
</evidence>
<evidence type="ECO:0000259" key="8">
    <source>
        <dbReference type="Pfam" id="PF02771"/>
    </source>
</evidence>
<dbReference type="GO" id="GO:0016491">
    <property type="term" value="F:oxidoreductase activity"/>
    <property type="evidence" value="ECO:0007669"/>
    <property type="project" value="UniProtKB-KW"/>
</dbReference>
<dbReference type="Gene3D" id="1.10.540.10">
    <property type="entry name" value="Acyl-CoA dehydrogenase/oxidase, N-terminal domain"/>
    <property type="match status" value="1"/>
</dbReference>